<evidence type="ECO:0000256" key="2">
    <source>
        <dbReference type="ARBA" id="ARBA00022801"/>
    </source>
</evidence>
<evidence type="ECO:0000313" key="5">
    <source>
        <dbReference type="Proteomes" id="UP000516421"/>
    </source>
</evidence>
<name>A0A7H2BLI1_9MICC</name>
<keyword evidence="2" id="KW-0378">Hydrolase</keyword>
<protein>
    <submittedName>
        <fullName evidence="4">TIGR00730 family Rossman fold protein</fullName>
    </submittedName>
</protein>
<dbReference type="InterPro" id="IPR005269">
    <property type="entry name" value="LOG"/>
</dbReference>
<dbReference type="InterPro" id="IPR015797">
    <property type="entry name" value="NUDIX_hydrolase-like_dom_sf"/>
</dbReference>
<accession>A0A7H2BLI1</accession>
<evidence type="ECO:0000256" key="1">
    <source>
        <dbReference type="ARBA" id="ARBA00006763"/>
    </source>
</evidence>
<evidence type="ECO:0000313" key="4">
    <source>
        <dbReference type="EMBL" id="QNV40527.1"/>
    </source>
</evidence>
<dbReference type="PROSITE" id="PS51462">
    <property type="entry name" value="NUDIX"/>
    <property type="match status" value="1"/>
</dbReference>
<dbReference type="AlphaFoldDB" id="A0A7H2BLI1"/>
<dbReference type="KEGG" id="rama:IDM48_03700"/>
<dbReference type="SUPFAM" id="SSF102405">
    <property type="entry name" value="MCP/YpsA-like"/>
    <property type="match status" value="1"/>
</dbReference>
<dbReference type="InterPro" id="IPR031100">
    <property type="entry name" value="LOG_fam"/>
</dbReference>
<dbReference type="SUPFAM" id="SSF55811">
    <property type="entry name" value="Nudix"/>
    <property type="match status" value="1"/>
</dbReference>
<dbReference type="GO" id="GO:0005829">
    <property type="term" value="C:cytosol"/>
    <property type="evidence" value="ECO:0007669"/>
    <property type="project" value="TreeGrafter"/>
</dbReference>
<dbReference type="PROSITE" id="PS00893">
    <property type="entry name" value="NUDIX_BOX"/>
    <property type="match status" value="1"/>
</dbReference>
<dbReference type="GO" id="GO:0016799">
    <property type="term" value="F:hydrolase activity, hydrolyzing N-glycosyl compounds"/>
    <property type="evidence" value="ECO:0007669"/>
    <property type="project" value="TreeGrafter"/>
</dbReference>
<feature type="domain" description="Nudix hydrolase" evidence="3">
    <location>
        <begin position="2"/>
        <end position="145"/>
    </location>
</feature>
<evidence type="ECO:0000259" key="3">
    <source>
        <dbReference type="PROSITE" id="PS51462"/>
    </source>
</evidence>
<dbReference type="EMBL" id="CP061538">
    <property type="protein sequence ID" value="QNV40527.1"/>
    <property type="molecule type" value="Genomic_DNA"/>
</dbReference>
<dbReference type="Gene3D" id="3.40.50.450">
    <property type="match status" value="1"/>
</dbReference>
<dbReference type="PANTHER" id="PTHR31223">
    <property type="entry name" value="LOG FAMILY PROTEIN YJL055W"/>
    <property type="match status" value="1"/>
</dbReference>
<dbReference type="GO" id="GO:0009691">
    <property type="term" value="P:cytokinin biosynthetic process"/>
    <property type="evidence" value="ECO:0007669"/>
    <property type="project" value="InterPro"/>
</dbReference>
<gene>
    <name evidence="4" type="ORF">IDM48_03700</name>
</gene>
<dbReference type="Gene3D" id="3.90.79.10">
    <property type="entry name" value="Nucleoside Triphosphate Pyrophosphohydrolase"/>
    <property type="match status" value="1"/>
</dbReference>
<dbReference type="NCBIfam" id="TIGR00730">
    <property type="entry name" value="Rossman fold protein, TIGR00730 family"/>
    <property type="match status" value="1"/>
</dbReference>
<dbReference type="InterPro" id="IPR000086">
    <property type="entry name" value="NUDIX_hydrolase_dom"/>
</dbReference>
<sequence length="332" mass="36486">MASFICVSAVVFRNESGEVLTVRKRGTTGFMLPGGKPEEGEGAAATALREVYEELNLKLTKDDIEYMGTYVAPALNEAGFEVRAHVFEWQPADMGSFEMLRDLSPAAEIEEVLWVHPETGDHHNQAPLNTECVFRKLEKMPLQIEEPAAKHSQPQKALAVFLGSSQGNDPRFSQVARELGGALAENNIALVYGGGRTGLMGELANGAHEGGGTVYGIIPRFMVEKEKAHTGISNLEIVRDMHERKARMASLADAFVALPGGPGTLEEFFEVWTWNYLQIHRKPVILLNVDGFWDPLLAMISSMQDAGFVNPVYMEKLKVVDSVEGLLNLLSK</sequence>
<dbReference type="CDD" id="cd04690">
    <property type="entry name" value="NUDIX_Hydrolase"/>
    <property type="match status" value="1"/>
</dbReference>
<organism evidence="4 5">
    <name type="scientific">Rothia amarae</name>
    <dbReference type="NCBI Taxonomy" id="169480"/>
    <lineage>
        <taxon>Bacteria</taxon>
        <taxon>Bacillati</taxon>
        <taxon>Actinomycetota</taxon>
        <taxon>Actinomycetes</taxon>
        <taxon>Micrococcales</taxon>
        <taxon>Micrococcaceae</taxon>
        <taxon>Rothia</taxon>
    </lineage>
</organism>
<dbReference type="PANTHER" id="PTHR31223:SF70">
    <property type="entry name" value="LOG FAMILY PROTEIN YJL055W"/>
    <property type="match status" value="1"/>
</dbReference>
<dbReference type="Pfam" id="PF03641">
    <property type="entry name" value="Lysine_decarbox"/>
    <property type="match status" value="1"/>
</dbReference>
<dbReference type="Proteomes" id="UP000516421">
    <property type="component" value="Chromosome"/>
</dbReference>
<keyword evidence="5" id="KW-1185">Reference proteome</keyword>
<reference evidence="4 5" key="1">
    <citation type="submission" date="2020-09" db="EMBL/GenBank/DDBJ databases">
        <title>Investigation of environmental microbe.</title>
        <authorList>
            <person name="Ou Y."/>
            <person name="Kang Q."/>
        </authorList>
    </citation>
    <scope>NUCLEOTIDE SEQUENCE [LARGE SCALE GENOMIC DNA]</scope>
    <source>
        <strain evidence="4 5">KJZ-9</strain>
    </source>
</reference>
<comment type="similarity">
    <text evidence="1">Belongs to the LOG family.</text>
</comment>
<dbReference type="RefSeq" id="WP_190618114.1">
    <property type="nucleotide sequence ID" value="NZ_CP061538.1"/>
</dbReference>
<dbReference type="InterPro" id="IPR020084">
    <property type="entry name" value="NUDIX_hydrolase_CS"/>
</dbReference>
<proteinExistence type="inferred from homology"/>
<dbReference type="Pfam" id="PF00293">
    <property type="entry name" value="NUDIX"/>
    <property type="match status" value="1"/>
</dbReference>